<reference evidence="8 9" key="1">
    <citation type="submission" date="2016-03" db="EMBL/GenBank/DDBJ databases">
        <title>EvidentialGene: Evidence-directed Construction of Genes on Genomes.</title>
        <authorList>
            <person name="Gilbert D.G."/>
            <person name="Choi J.-H."/>
            <person name="Mockaitis K."/>
            <person name="Colbourne J."/>
            <person name="Pfrender M."/>
        </authorList>
    </citation>
    <scope>NUCLEOTIDE SEQUENCE [LARGE SCALE GENOMIC DNA]</scope>
    <source>
        <strain evidence="8 9">Xinb3</strain>
        <tissue evidence="8">Complete organism</tissue>
    </source>
</reference>
<evidence type="ECO:0000259" key="7">
    <source>
        <dbReference type="Pfam" id="PF00005"/>
    </source>
</evidence>
<dbReference type="Gene3D" id="3.40.50.300">
    <property type="entry name" value="P-loop containing nucleotide triphosphate hydrolases"/>
    <property type="match status" value="1"/>
</dbReference>
<gene>
    <name evidence="8" type="ORF">APZ42_008118</name>
</gene>
<dbReference type="AlphaFoldDB" id="A0A164EV23"/>
<accession>A0A164EV23</accession>
<dbReference type="EMBL" id="LRGB01022427">
    <property type="protein sequence ID" value="KZR97165.1"/>
    <property type="molecule type" value="Genomic_DNA"/>
</dbReference>
<sequence length="60" mass="6464">SKWVLDYLFTGETAKQILRQISGTFNSGKLTAIMGPSGAGKTSLMNILAGLKLVLPKFHI</sequence>
<dbReference type="GO" id="GO:0005886">
    <property type="term" value="C:plasma membrane"/>
    <property type="evidence" value="ECO:0007669"/>
    <property type="project" value="TreeGrafter"/>
</dbReference>
<evidence type="ECO:0000313" key="8">
    <source>
        <dbReference type="EMBL" id="KZR97165.1"/>
    </source>
</evidence>
<comment type="similarity">
    <text evidence="2">Belongs to the ABC transporter superfamily. ABCG family. Eye pigment precursor importer (TC 3.A.1.204) subfamily.</text>
</comment>
<feature type="domain" description="ABC transporter" evidence="7">
    <location>
        <begin position="18"/>
        <end position="51"/>
    </location>
</feature>
<keyword evidence="6" id="KW-0472">Membrane</keyword>
<organism evidence="8 9">
    <name type="scientific">Daphnia magna</name>
    <dbReference type="NCBI Taxonomy" id="35525"/>
    <lineage>
        <taxon>Eukaryota</taxon>
        <taxon>Metazoa</taxon>
        <taxon>Ecdysozoa</taxon>
        <taxon>Arthropoda</taxon>
        <taxon>Crustacea</taxon>
        <taxon>Branchiopoda</taxon>
        <taxon>Diplostraca</taxon>
        <taxon>Cladocera</taxon>
        <taxon>Anomopoda</taxon>
        <taxon>Daphniidae</taxon>
        <taxon>Daphnia</taxon>
    </lineage>
</organism>
<keyword evidence="9" id="KW-1185">Reference proteome</keyword>
<dbReference type="PANTHER" id="PTHR48041">
    <property type="entry name" value="ABC TRANSPORTER G FAMILY MEMBER 28"/>
    <property type="match status" value="1"/>
</dbReference>
<dbReference type="PANTHER" id="PTHR48041:SF78">
    <property type="entry name" value="ABC TRANSPORTER EXPRESSED IN TRACHEA, ISOFORM A"/>
    <property type="match status" value="1"/>
</dbReference>
<name>A0A164EV23_9CRUS</name>
<dbReference type="SUPFAM" id="SSF52540">
    <property type="entry name" value="P-loop containing nucleoside triphosphate hydrolases"/>
    <property type="match status" value="1"/>
</dbReference>
<dbReference type="InterPro" id="IPR050352">
    <property type="entry name" value="ABCG_transporters"/>
</dbReference>
<dbReference type="InterPro" id="IPR027417">
    <property type="entry name" value="P-loop_NTPase"/>
</dbReference>
<evidence type="ECO:0000256" key="4">
    <source>
        <dbReference type="ARBA" id="ARBA00022692"/>
    </source>
</evidence>
<dbReference type="InterPro" id="IPR003439">
    <property type="entry name" value="ABC_transporter-like_ATP-bd"/>
</dbReference>
<dbReference type="Pfam" id="PF00005">
    <property type="entry name" value="ABC_tran"/>
    <property type="match status" value="1"/>
</dbReference>
<evidence type="ECO:0000256" key="2">
    <source>
        <dbReference type="ARBA" id="ARBA00005814"/>
    </source>
</evidence>
<comment type="subcellular location">
    <subcellularLocation>
        <location evidence="1">Membrane</location>
        <topology evidence="1">Multi-pass membrane protein</topology>
    </subcellularLocation>
</comment>
<dbReference type="STRING" id="35525.A0A164EV23"/>
<dbReference type="GO" id="GO:0016887">
    <property type="term" value="F:ATP hydrolysis activity"/>
    <property type="evidence" value="ECO:0007669"/>
    <property type="project" value="InterPro"/>
</dbReference>
<keyword evidence="3" id="KW-0813">Transport</keyword>
<feature type="non-terminal residue" evidence="8">
    <location>
        <position position="1"/>
    </location>
</feature>
<keyword evidence="5" id="KW-1133">Transmembrane helix</keyword>
<evidence type="ECO:0000256" key="5">
    <source>
        <dbReference type="ARBA" id="ARBA00022989"/>
    </source>
</evidence>
<evidence type="ECO:0000256" key="1">
    <source>
        <dbReference type="ARBA" id="ARBA00004141"/>
    </source>
</evidence>
<dbReference type="GO" id="GO:0042626">
    <property type="term" value="F:ATPase-coupled transmembrane transporter activity"/>
    <property type="evidence" value="ECO:0007669"/>
    <property type="project" value="TreeGrafter"/>
</dbReference>
<keyword evidence="4" id="KW-0812">Transmembrane</keyword>
<evidence type="ECO:0000256" key="6">
    <source>
        <dbReference type="ARBA" id="ARBA00023136"/>
    </source>
</evidence>
<dbReference type="Proteomes" id="UP000076858">
    <property type="component" value="Unassembled WGS sequence"/>
</dbReference>
<comment type="caution">
    <text evidence="8">The sequence shown here is derived from an EMBL/GenBank/DDBJ whole genome shotgun (WGS) entry which is preliminary data.</text>
</comment>
<evidence type="ECO:0000313" key="9">
    <source>
        <dbReference type="Proteomes" id="UP000076858"/>
    </source>
</evidence>
<dbReference type="GO" id="GO:0005524">
    <property type="term" value="F:ATP binding"/>
    <property type="evidence" value="ECO:0007669"/>
    <property type="project" value="InterPro"/>
</dbReference>
<proteinExistence type="inferred from homology"/>
<evidence type="ECO:0000256" key="3">
    <source>
        <dbReference type="ARBA" id="ARBA00022448"/>
    </source>
</evidence>
<protein>
    <submittedName>
        <fullName evidence="8">Putative ABC protein, subfamily ABCG</fullName>
    </submittedName>
</protein>